<evidence type="ECO:0000313" key="7">
    <source>
        <dbReference type="Proteomes" id="UP000215289"/>
    </source>
</evidence>
<dbReference type="OrthoDB" id="1844152at2759"/>
<keyword evidence="3 5" id="KW-1133">Transmembrane helix</keyword>
<feature type="transmembrane region" description="Helical" evidence="5">
    <location>
        <begin position="72"/>
        <end position="96"/>
    </location>
</feature>
<accession>A0A229X202</accession>
<feature type="transmembrane region" description="Helical" evidence="5">
    <location>
        <begin position="158"/>
        <end position="179"/>
    </location>
</feature>
<feature type="transmembrane region" description="Helical" evidence="5">
    <location>
        <begin position="191"/>
        <end position="210"/>
    </location>
</feature>
<feature type="transmembrane region" description="Helical" evidence="5">
    <location>
        <begin position="16"/>
        <end position="37"/>
    </location>
</feature>
<feature type="transmembrane region" description="Helical" evidence="5">
    <location>
        <begin position="230"/>
        <end position="254"/>
    </location>
</feature>
<evidence type="ECO:0000313" key="6">
    <source>
        <dbReference type="EMBL" id="RLL99132.1"/>
    </source>
</evidence>
<dbReference type="Pfam" id="PF04479">
    <property type="entry name" value="RTA1"/>
    <property type="match status" value="1"/>
</dbReference>
<keyword evidence="2 5" id="KW-0812">Transmembrane</keyword>
<evidence type="ECO:0008006" key="8">
    <source>
        <dbReference type="Google" id="ProtNLM"/>
    </source>
</evidence>
<evidence type="ECO:0000256" key="1">
    <source>
        <dbReference type="ARBA" id="ARBA00004141"/>
    </source>
</evidence>
<dbReference type="EMBL" id="NIDN02000038">
    <property type="protein sequence ID" value="RLL99132.1"/>
    <property type="molecule type" value="Genomic_DNA"/>
</dbReference>
<dbReference type="Proteomes" id="UP000215289">
    <property type="component" value="Unassembled WGS sequence"/>
</dbReference>
<dbReference type="PANTHER" id="PTHR31465:SF9">
    <property type="entry name" value="SPHINGOID LONG-CHAIN BASE TRANSPORTER RSB1"/>
    <property type="match status" value="1"/>
</dbReference>
<dbReference type="GO" id="GO:0005886">
    <property type="term" value="C:plasma membrane"/>
    <property type="evidence" value="ECO:0007669"/>
    <property type="project" value="TreeGrafter"/>
</dbReference>
<evidence type="ECO:0000256" key="5">
    <source>
        <dbReference type="SAM" id="Phobius"/>
    </source>
</evidence>
<comment type="caution">
    <text evidence="6">The sequence shown here is derived from an EMBL/GenBank/DDBJ whole genome shotgun (WGS) entry which is preliminary data.</text>
</comment>
<sequence length="268" mass="29904">MDQNVDMYGYLPSKQAALFGIVFFGTSMVVCILQMVFGPYKYYWMTTLALVALGETIGWGGRLWAHIDPTSWMAFMIQICSLIVSPVFLSAADYLLFCKLIEKTTPRLFPIPSTFFWAGFIICDIISLAIQTVGGVEVSSAQNYEQLSHGGDVMRSGIIFQFSNTIVFVILIVGAGLRLRQKKALAPQVKWPVLVALCVSTIMVLIRNGYRIVELSDGWKGHLMRTERYLIGLDMVPMAIGVGVFVIFPPAFFLPEDKKLSSSMELLE</sequence>
<dbReference type="AlphaFoldDB" id="A0A229X202"/>
<feature type="transmembrane region" description="Helical" evidence="5">
    <location>
        <begin position="42"/>
        <end position="60"/>
    </location>
</feature>
<keyword evidence="4 5" id="KW-0472">Membrane</keyword>
<reference evidence="6 7" key="1">
    <citation type="submission" date="2018-08" db="EMBL/GenBank/DDBJ databases">
        <title>Draft genome sequences of two Aspergillus turcosus clinical strains isolated from bronchoalveolar lavage fluid: one azole-susceptible and the other azole-resistant.</title>
        <authorList>
            <person name="Parent-Michaud M."/>
            <person name="Dufresne P.J."/>
            <person name="Fournier E."/>
            <person name="Martineau C."/>
            <person name="Moreira S."/>
            <person name="Perkins V."/>
            <person name="De Repentigny L."/>
            <person name="Dufresne S.F."/>
        </authorList>
    </citation>
    <scope>NUCLEOTIDE SEQUENCE [LARGE SCALE GENOMIC DNA]</scope>
    <source>
        <strain evidence="6">HMR AF 1038</strain>
    </source>
</reference>
<evidence type="ECO:0000256" key="3">
    <source>
        <dbReference type="ARBA" id="ARBA00022989"/>
    </source>
</evidence>
<evidence type="ECO:0000256" key="2">
    <source>
        <dbReference type="ARBA" id="ARBA00022692"/>
    </source>
</evidence>
<evidence type="ECO:0000256" key="4">
    <source>
        <dbReference type="ARBA" id="ARBA00023136"/>
    </source>
</evidence>
<dbReference type="PANTHER" id="PTHR31465">
    <property type="entry name" value="PROTEIN RTA1-RELATED"/>
    <property type="match status" value="1"/>
</dbReference>
<dbReference type="InterPro" id="IPR007568">
    <property type="entry name" value="RTA1"/>
</dbReference>
<feature type="transmembrane region" description="Helical" evidence="5">
    <location>
        <begin position="108"/>
        <end position="130"/>
    </location>
</feature>
<proteinExistence type="predicted"/>
<keyword evidence="7" id="KW-1185">Reference proteome</keyword>
<dbReference type="STRING" id="1245748.A0A229X202"/>
<organism evidence="6 7">
    <name type="scientific">Aspergillus turcosus</name>
    <dbReference type="NCBI Taxonomy" id="1245748"/>
    <lineage>
        <taxon>Eukaryota</taxon>
        <taxon>Fungi</taxon>
        <taxon>Dikarya</taxon>
        <taxon>Ascomycota</taxon>
        <taxon>Pezizomycotina</taxon>
        <taxon>Eurotiomycetes</taxon>
        <taxon>Eurotiomycetidae</taxon>
        <taxon>Eurotiales</taxon>
        <taxon>Aspergillaceae</taxon>
        <taxon>Aspergillus</taxon>
        <taxon>Aspergillus subgen. Fumigati</taxon>
    </lineage>
</organism>
<dbReference type="GO" id="GO:0000324">
    <property type="term" value="C:fungal-type vacuole"/>
    <property type="evidence" value="ECO:0007669"/>
    <property type="project" value="TreeGrafter"/>
</dbReference>
<comment type="subcellular location">
    <subcellularLocation>
        <location evidence="1">Membrane</location>
        <topology evidence="1">Multi-pass membrane protein</topology>
    </subcellularLocation>
</comment>
<name>A0A229X202_9EURO</name>
<gene>
    <name evidence="6" type="ORF">CFD26_107057</name>
</gene>
<protein>
    <recommendedName>
        <fullName evidence="8">RTA1 like protein</fullName>
    </recommendedName>
</protein>